<dbReference type="InterPro" id="IPR031530">
    <property type="entry name" value="UPF0688"/>
</dbReference>
<evidence type="ECO:0000256" key="2">
    <source>
        <dbReference type="ARBA" id="ARBA00006634"/>
    </source>
</evidence>
<name>A0A3S2UG14_ORYJA</name>
<dbReference type="Pfam" id="PF15772">
    <property type="entry name" value="UPF0688"/>
    <property type="match status" value="1"/>
</dbReference>
<feature type="region of interest" description="Disordered" evidence="4">
    <location>
        <begin position="42"/>
        <end position="238"/>
    </location>
</feature>
<dbReference type="OrthoDB" id="8730115at2759"/>
<feature type="compositionally biased region" description="Basic and acidic residues" evidence="4">
    <location>
        <begin position="105"/>
        <end position="115"/>
    </location>
</feature>
<gene>
    <name evidence="5" type="ORF">OJAV_G00061150</name>
</gene>
<proteinExistence type="inferred from homology"/>
<evidence type="ECO:0000313" key="5">
    <source>
        <dbReference type="EMBL" id="RVE70117.1"/>
    </source>
</evidence>
<reference evidence="5 6" key="1">
    <citation type="submission" date="2018-11" db="EMBL/GenBank/DDBJ databases">
        <authorList>
            <person name="Lopez-Roques C."/>
            <person name="Donnadieu C."/>
            <person name="Bouchez O."/>
            <person name="Klopp C."/>
            <person name="Cabau C."/>
            <person name="Zahm M."/>
        </authorList>
    </citation>
    <scope>NUCLEOTIDE SEQUENCE [LARGE SCALE GENOMIC DNA]</scope>
    <source>
        <strain evidence="5">RS831</strain>
        <tissue evidence="5">Whole body</tissue>
    </source>
</reference>
<dbReference type="EMBL" id="CM012443">
    <property type="protein sequence ID" value="RVE70117.1"/>
    <property type="molecule type" value="Genomic_DNA"/>
</dbReference>
<keyword evidence="6" id="KW-1185">Reference proteome</keyword>
<keyword evidence="3" id="KW-0539">Nucleus</keyword>
<comment type="similarity">
    <text evidence="2">Belongs to the UPF0688 family.</text>
</comment>
<evidence type="ECO:0000256" key="1">
    <source>
        <dbReference type="ARBA" id="ARBA00004123"/>
    </source>
</evidence>
<dbReference type="Proteomes" id="UP000283210">
    <property type="component" value="Chromosome 7"/>
</dbReference>
<dbReference type="PANTHER" id="PTHR28491">
    <property type="entry name" value="UPF0688 PROTEIN C1ORF174"/>
    <property type="match status" value="1"/>
</dbReference>
<feature type="compositionally biased region" description="Basic and acidic residues" evidence="4">
    <location>
        <begin position="132"/>
        <end position="155"/>
    </location>
</feature>
<organism evidence="5 6">
    <name type="scientific">Oryzias javanicus</name>
    <name type="common">Javanese ricefish</name>
    <name type="synonym">Aplocheilus javanicus</name>
    <dbReference type="NCBI Taxonomy" id="123683"/>
    <lineage>
        <taxon>Eukaryota</taxon>
        <taxon>Metazoa</taxon>
        <taxon>Chordata</taxon>
        <taxon>Craniata</taxon>
        <taxon>Vertebrata</taxon>
        <taxon>Euteleostomi</taxon>
        <taxon>Actinopterygii</taxon>
        <taxon>Neopterygii</taxon>
        <taxon>Teleostei</taxon>
        <taxon>Neoteleostei</taxon>
        <taxon>Acanthomorphata</taxon>
        <taxon>Ovalentaria</taxon>
        <taxon>Atherinomorphae</taxon>
        <taxon>Beloniformes</taxon>
        <taxon>Adrianichthyidae</taxon>
        <taxon>Oryziinae</taxon>
        <taxon>Oryzias</taxon>
    </lineage>
</organism>
<evidence type="ECO:0000313" key="6">
    <source>
        <dbReference type="Proteomes" id="UP000283210"/>
    </source>
</evidence>
<comment type="subcellular location">
    <subcellularLocation>
        <location evidence="1">Nucleus</location>
    </subcellularLocation>
</comment>
<feature type="compositionally biased region" description="Acidic residues" evidence="4">
    <location>
        <begin position="162"/>
        <end position="174"/>
    </location>
</feature>
<accession>A0A3S2UG14</accession>
<protein>
    <submittedName>
        <fullName evidence="5">Uncharacterized protein</fullName>
    </submittedName>
</protein>
<sequence>MRHGSVCERVRDLGVNPQQEAAAGTRRLGDARWNPQRRYAVSADLKERTGIQPTESCTMSGRLGKLRSRKRKNPEPKPRRTVSTAGTGRLKRPRADSGGGSRGAADPERRSHEQQRSASRRCSAAVQPVGQEGKENDLRTGEECGRKGGVPDKQELNPPACEDPDQPPFPDDDSNQILPVEQFFGNLDIVQDFPQRSPTTSAGVPKRSRRRQFLAMERRRSSAARIKRKASSESLRWT</sequence>
<dbReference type="PANTHER" id="PTHR28491:SF1">
    <property type="entry name" value="UPF0688 PROTEIN C1ORF174"/>
    <property type="match status" value="1"/>
</dbReference>
<dbReference type="AlphaFoldDB" id="A0A3S2UG14"/>
<evidence type="ECO:0000256" key="4">
    <source>
        <dbReference type="SAM" id="MobiDB-lite"/>
    </source>
</evidence>
<dbReference type="GO" id="GO:0005634">
    <property type="term" value="C:nucleus"/>
    <property type="evidence" value="ECO:0007669"/>
    <property type="project" value="UniProtKB-SubCell"/>
</dbReference>
<reference evidence="5 6" key="2">
    <citation type="submission" date="2019-01" db="EMBL/GenBank/DDBJ databases">
        <title>A chromosome length genome reference of the Java medaka (oryzias javanicus).</title>
        <authorList>
            <person name="Herpin A."/>
            <person name="Takehana Y."/>
            <person name="Naruse K."/>
            <person name="Ansai S."/>
            <person name="Kawaguchi M."/>
        </authorList>
    </citation>
    <scope>NUCLEOTIDE SEQUENCE [LARGE SCALE GENOMIC DNA]</scope>
    <source>
        <strain evidence="5">RS831</strain>
        <tissue evidence="5">Whole body</tissue>
    </source>
</reference>
<evidence type="ECO:0000256" key="3">
    <source>
        <dbReference type="ARBA" id="ARBA00023242"/>
    </source>
</evidence>